<feature type="region of interest" description="Disordered" evidence="1">
    <location>
        <begin position="594"/>
        <end position="617"/>
    </location>
</feature>
<feature type="domain" description="DUF7702" evidence="3">
    <location>
        <begin position="441"/>
        <end position="575"/>
    </location>
</feature>
<keyword evidence="5" id="KW-1185">Reference proteome</keyword>
<evidence type="ECO:0000259" key="3">
    <source>
        <dbReference type="Pfam" id="PF24800"/>
    </source>
</evidence>
<name>A0A0D9P6K1_METAN</name>
<dbReference type="OrthoDB" id="3546279at2759"/>
<dbReference type="InterPro" id="IPR053157">
    <property type="entry name" value="Sterol_Uptake_Regulator"/>
</dbReference>
<feature type="transmembrane region" description="Helical" evidence="2">
    <location>
        <begin position="472"/>
        <end position="492"/>
    </location>
</feature>
<evidence type="ECO:0000256" key="2">
    <source>
        <dbReference type="SAM" id="Phobius"/>
    </source>
</evidence>
<feature type="transmembrane region" description="Helical" evidence="2">
    <location>
        <begin position="513"/>
        <end position="537"/>
    </location>
</feature>
<accession>A0A0D9P6K1</accession>
<reference evidence="5" key="1">
    <citation type="journal article" date="2014" name="BMC Genomics">
        <title>The genome sequence of the biocontrol fungus Metarhizium anisopliae and comparative genomics of Metarhizium species.</title>
        <authorList>
            <person name="Pattemore J.A."/>
            <person name="Hane J.K."/>
            <person name="Williams A.H."/>
            <person name="Wilson B.A."/>
            <person name="Stodart B.J."/>
            <person name="Ash G.J."/>
        </authorList>
    </citation>
    <scope>NUCLEOTIDE SEQUENCE [LARGE SCALE GENOMIC DNA]</scope>
    <source>
        <strain evidence="5">BRIP 53293</strain>
    </source>
</reference>
<dbReference type="Pfam" id="PF24800">
    <property type="entry name" value="DUF7702"/>
    <property type="match status" value="1"/>
</dbReference>
<dbReference type="GO" id="GO:0001228">
    <property type="term" value="F:DNA-binding transcription activator activity, RNA polymerase II-specific"/>
    <property type="evidence" value="ECO:0007669"/>
    <property type="project" value="TreeGrafter"/>
</dbReference>
<evidence type="ECO:0000256" key="1">
    <source>
        <dbReference type="SAM" id="MobiDB-lite"/>
    </source>
</evidence>
<dbReference type="STRING" id="1291518.A0A0D9P6K1"/>
<protein>
    <recommendedName>
        <fullName evidence="3">DUF7702 domain-containing protein</fullName>
    </recommendedName>
</protein>
<evidence type="ECO:0000313" key="4">
    <source>
        <dbReference type="EMBL" id="KJK81711.1"/>
    </source>
</evidence>
<dbReference type="EMBL" id="KE384725">
    <property type="protein sequence ID" value="KJK81711.1"/>
    <property type="molecule type" value="Genomic_DNA"/>
</dbReference>
<gene>
    <name evidence="4" type="ORF">H634G_02973</name>
</gene>
<feature type="transmembrane region" description="Helical" evidence="2">
    <location>
        <begin position="436"/>
        <end position="460"/>
    </location>
</feature>
<dbReference type="PANTHER" id="PTHR47784:SF5">
    <property type="entry name" value="STEROL UPTAKE CONTROL PROTEIN 2"/>
    <property type="match status" value="1"/>
</dbReference>
<dbReference type="InterPro" id="IPR056119">
    <property type="entry name" value="DUF7702"/>
</dbReference>
<sequence length="617" mass="68904">MEDAESRKVKTAVGPSGIQTSEVLERETEIDSLVTMRTVASHRAKPQGAAGNLTLEAGATPMHHLPKGIYPVQCKSCGRHGVECIYDRPAGSNGSSSSKAHHYAQFWPSTGQNARGPNAENFDLLAEESRDRPYREMRLLHYFTVEVTTTIPGYFFPQIKKIWTVDVPSMAMEYEPLLNAIMALSILHLSYMDNARGILKPEQLEWHGAQYLEATLQQHRNAIGSLEREIADPASFTSVILSLHALASLRERTVEPYHPPIQWLQMCKGVMNVFKVTIPFVRDDPTAKINVVTESSAPFVEPSALFCEANRNRFPYLLISQPGDDDAEDQEAYSSTACLIGALLAAQETPEHAATTWRKVMIFPILFPKRFLDLLNLRRPRALVILAHFFGAAARFSDVWWVGDSPRREVLAIEEYLGPDWQRHYLRTDKGPKHGWFYVLVYKLFVLSGLAILAVGTSALQSDEAKESDFTLVKVGISIITVAWIVSVWWAMLTLCQKGAQIDASGFEAGRQLTWATLFALIFIGIRVLYTLVALVTLDPNLSPSTGSFTIRVLLSFLPELISTLILIGAGLMTRNVRRGVMSGGWLRHERVPSKSKDAHHMHNRGTTPQINPMIDE</sequence>
<dbReference type="AlphaFoldDB" id="A0A0D9P6K1"/>
<dbReference type="PANTHER" id="PTHR47784">
    <property type="entry name" value="STEROL UPTAKE CONTROL PROTEIN 2"/>
    <property type="match status" value="1"/>
</dbReference>
<dbReference type="Proteomes" id="UP000054544">
    <property type="component" value="Unassembled WGS sequence"/>
</dbReference>
<keyword evidence="2" id="KW-0472">Membrane</keyword>
<keyword evidence="2" id="KW-0812">Transmembrane</keyword>
<proteinExistence type="predicted"/>
<evidence type="ECO:0000313" key="5">
    <source>
        <dbReference type="Proteomes" id="UP000054544"/>
    </source>
</evidence>
<feature type="transmembrane region" description="Helical" evidence="2">
    <location>
        <begin position="549"/>
        <end position="573"/>
    </location>
</feature>
<organism evidence="4 5">
    <name type="scientific">Metarhizium anisopliae BRIP 53293</name>
    <dbReference type="NCBI Taxonomy" id="1291518"/>
    <lineage>
        <taxon>Eukaryota</taxon>
        <taxon>Fungi</taxon>
        <taxon>Dikarya</taxon>
        <taxon>Ascomycota</taxon>
        <taxon>Pezizomycotina</taxon>
        <taxon>Sordariomycetes</taxon>
        <taxon>Hypocreomycetidae</taxon>
        <taxon>Hypocreales</taxon>
        <taxon>Clavicipitaceae</taxon>
        <taxon>Metarhizium</taxon>
    </lineage>
</organism>
<keyword evidence="2" id="KW-1133">Transmembrane helix</keyword>